<dbReference type="KEGG" id="dsa:Desal_1944"/>
<dbReference type="Gene3D" id="1.25.40.290">
    <property type="entry name" value="ARM repeat domains"/>
    <property type="match status" value="1"/>
</dbReference>
<dbReference type="EMBL" id="CP001649">
    <property type="protein sequence ID" value="ACS80004.1"/>
    <property type="molecule type" value="Genomic_DNA"/>
</dbReference>
<dbReference type="STRING" id="526222.Desal_1944"/>
<protein>
    <submittedName>
        <fullName evidence="1">DNA alkylation repair enzyme</fullName>
    </submittedName>
</protein>
<proteinExistence type="predicted"/>
<dbReference type="HOGENOM" id="CLU_079880_1_1_7"/>
<name>C6BUJ5_MARSD</name>
<evidence type="ECO:0000313" key="1">
    <source>
        <dbReference type="EMBL" id="ACS80004.1"/>
    </source>
</evidence>
<dbReference type="RefSeq" id="WP_015851820.1">
    <property type="nucleotide sequence ID" value="NC_012881.1"/>
</dbReference>
<dbReference type="InterPro" id="IPR016024">
    <property type="entry name" value="ARM-type_fold"/>
</dbReference>
<dbReference type="OrthoDB" id="9775346at2"/>
<gene>
    <name evidence="1" type="ordered locus">Desal_1944</name>
</gene>
<reference evidence="1 2" key="1">
    <citation type="submission" date="2009-06" db="EMBL/GenBank/DDBJ databases">
        <title>Complete sequence of Desulfovibrio salexigens DSM 2638.</title>
        <authorList>
            <consortium name="US DOE Joint Genome Institute"/>
            <person name="Lucas S."/>
            <person name="Copeland A."/>
            <person name="Lapidus A."/>
            <person name="Glavina del Rio T."/>
            <person name="Tice H."/>
            <person name="Bruce D."/>
            <person name="Goodwin L."/>
            <person name="Pitluck S."/>
            <person name="Munk A.C."/>
            <person name="Brettin T."/>
            <person name="Detter J.C."/>
            <person name="Han C."/>
            <person name="Tapia R."/>
            <person name="Larimer F."/>
            <person name="Land M."/>
            <person name="Hauser L."/>
            <person name="Kyrpides N."/>
            <person name="Anderson I."/>
            <person name="Wall J.D."/>
            <person name="Arkin A.P."/>
            <person name="Dehal P."/>
            <person name="Chivian D."/>
            <person name="Giles B."/>
            <person name="Hazen T.C."/>
        </authorList>
    </citation>
    <scope>NUCLEOTIDE SEQUENCE [LARGE SCALE GENOMIC DNA]</scope>
    <source>
        <strain evidence="2">ATCC 14822 / DSM 2638 / NCIMB 8403 / VKM B-1763</strain>
    </source>
</reference>
<dbReference type="eggNOG" id="COG4912">
    <property type="taxonomic scope" value="Bacteria"/>
</dbReference>
<dbReference type="AlphaFoldDB" id="C6BUJ5"/>
<keyword evidence="2" id="KW-1185">Reference proteome</keyword>
<dbReference type="InterPro" id="IPR014825">
    <property type="entry name" value="DNA_alkylation"/>
</dbReference>
<dbReference type="PANTHER" id="PTHR34070:SF1">
    <property type="entry name" value="DNA ALKYLATION REPAIR PROTEIN"/>
    <property type="match status" value="1"/>
</dbReference>
<dbReference type="Pfam" id="PF08713">
    <property type="entry name" value="DNA_alkylation"/>
    <property type="match status" value="1"/>
</dbReference>
<sequence>MSHILPKIREALQDLADPERAPDMKKYMKSEMDFYGIRTPLRRKGCTRIFKEFEPWDFDKWQSAVLELWRKAEFREERYSALDLIDWKPCIKFHTWEALPMVEEMIVSGAWWDFCDALTLPLGNILRAEPKRMRELMLEWSTNDHMWKRRSSILCQLRFKDELDFTLLQQCIDPNIDSKEFFLRKAIGWALRDYAWTHPQIVKDYVEANEDRLSGLSKREALKNMHKLL</sequence>
<dbReference type="Proteomes" id="UP000002601">
    <property type="component" value="Chromosome"/>
</dbReference>
<dbReference type="CDD" id="cd07064">
    <property type="entry name" value="AlkD_like_1"/>
    <property type="match status" value="1"/>
</dbReference>
<dbReference type="PANTHER" id="PTHR34070">
    <property type="entry name" value="ARMADILLO-TYPE FOLD"/>
    <property type="match status" value="1"/>
</dbReference>
<organism evidence="1 2">
    <name type="scientific">Maridesulfovibrio salexigens (strain ATCC 14822 / DSM 2638 / NCIMB 8403 / VKM B-1763)</name>
    <name type="common">Desulfovibrio salexigens</name>
    <dbReference type="NCBI Taxonomy" id="526222"/>
    <lineage>
        <taxon>Bacteria</taxon>
        <taxon>Pseudomonadati</taxon>
        <taxon>Thermodesulfobacteriota</taxon>
        <taxon>Desulfovibrionia</taxon>
        <taxon>Desulfovibrionales</taxon>
        <taxon>Desulfovibrionaceae</taxon>
        <taxon>Maridesulfovibrio</taxon>
    </lineage>
</organism>
<evidence type="ECO:0000313" key="2">
    <source>
        <dbReference type="Proteomes" id="UP000002601"/>
    </source>
</evidence>
<accession>C6BUJ5</accession>
<dbReference type="Gene3D" id="1.20.1660.10">
    <property type="entry name" value="Hypothetical protein (EF3068)"/>
    <property type="match status" value="1"/>
</dbReference>
<dbReference type="SUPFAM" id="SSF48371">
    <property type="entry name" value="ARM repeat"/>
    <property type="match status" value="1"/>
</dbReference>